<evidence type="ECO:0000256" key="7">
    <source>
        <dbReference type="ARBA" id="ARBA00023180"/>
    </source>
</evidence>
<accession>A0A1J0RAP8</accession>
<dbReference type="AlphaFoldDB" id="A0A1J0RAP8"/>
<proteinExistence type="predicted"/>
<feature type="compositionally biased region" description="Basic and acidic residues" evidence="9">
    <location>
        <begin position="436"/>
        <end position="446"/>
    </location>
</feature>
<evidence type="ECO:0000256" key="1">
    <source>
        <dbReference type="ARBA" id="ARBA00002523"/>
    </source>
</evidence>
<dbReference type="Pfam" id="PF10659">
    <property type="entry name" value="Trypan_glycop_C"/>
    <property type="match status" value="1"/>
</dbReference>
<dbReference type="VEuPathDB" id="TriTrypDB:Tb927.5.5430"/>
<dbReference type="GO" id="GO:0005886">
    <property type="term" value="C:plasma membrane"/>
    <property type="evidence" value="ECO:0007669"/>
    <property type="project" value="UniProtKB-SubCell"/>
</dbReference>
<dbReference type="InterPro" id="IPR019609">
    <property type="entry name" value="Variant_surf_glycoprt_trypan_C"/>
</dbReference>
<feature type="compositionally biased region" description="Polar residues" evidence="9">
    <location>
        <begin position="447"/>
        <end position="459"/>
    </location>
</feature>
<evidence type="ECO:0000256" key="4">
    <source>
        <dbReference type="ARBA" id="ARBA00022622"/>
    </source>
</evidence>
<evidence type="ECO:0000256" key="2">
    <source>
        <dbReference type="ARBA" id="ARBA00004609"/>
    </source>
</evidence>
<evidence type="ECO:0000256" key="3">
    <source>
        <dbReference type="ARBA" id="ARBA00022475"/>
    </source>
</evidence>
<evidence type="ECO:0000256" key="9">
    <source>
        <dbReference type="SAM" id="MobiDB-lite"/>
    </source>
</evidence>
<dbReference type="EMBL" id="KX700912">
    <property type="protein sequence ID" value="APD74868.1"/>
    <property type="molecule type" value="Genomic_DNA"/>
</dbReference>
<dbReference type="InterPro" id="IPR025932">
    <property type="entry name" value="Trypano_VSG_B_N_dom"/>
</dbReference>
<evidence type="ECO:0000256" key="8">
    <source>
        <dbReference type="ARBA" id="ARBA00023288"/>
    </source>
</evidence>
<evidence type="ECO:0000259" key="11">
    <source>
        <dbReference type="Pfam" id="PF10659"/>
    </source>
</evidence>
<evidence type="ECO:0000256" key="5">
    <source>
        <dbReference type="ARBA" id="ARBA00022729"/>
    </source>
</evidence>
<dbReference type="VEuPathDB" id="TriTrypDB:Tb1125.Tb11.v5.0914"/>
<keyword evidence="8" id="KW-0449">Lipoprotein</keyword>
<evidence type="ECO:0000256" key="10">
    <source>
        <dbReference type="SAM" id="SignalP"/>
    </source>
</evidence>
<comment type="subcellular location">
    <subcellularLocation>
        <location evidence="2">Cell membrane</location>
        <topology evidence="2">Lipid-anchor</topology>
        <topology evidence="2">GPI-anchor</topology>
    </subcellularLocation>
</comment>
<dbReference type="Pfam" id="PF13206">
    <property type="entry name" value="VSG_B"/>
    <property type="match status" value="1"/>
</dbReference>
<evidence type="ECO:0000259" key="12">
    <source>
        <dbReference type="Pfam" id="PF13206"/>
    </source>
</evidence>
<name>A0A1J0RAP8_9TRYP</name>
<evidence type="ECO:0000256" key="6">
    <source>
        <dbReference type="ARBA" id="ARBA00023136"/>
    </source>
</evidence>
<sequence>MQAEMFRRILAAAMIAMYWQLWPQQQDLANDTNAVNVADLELLCHIMNFHGADDGGLDDGDLKTDQTDELEKLNMSLSIPSWQERFPKEVTDDDPDTDYCKAAKPKQNCTQAWNKWKKEAAALKHPGSFPTKALQTAAKLTSPAGATARLAIANLLEQANSLRTEYSINVRPEITAAKQVQRGTIQHAIFAKAGDSSAPGKRCAAELQTDRLTSCKADKAAATVCGTALCICAKDSDGQSGDLCSGGTSNTALVYSGAPNPGEVFESIWTKCGQAQAGKLTSRRLTHLIGAFRARLQTKAHASGAVGFYGTAPSNNDCRSENNKGCADFTPLSATKASSEIKRQIWIDDLESAAETLRKGEISLTKKKDYEAKLKRLLAQAQRLYKALSHEELPNVISATQPPPTPADSKQAEKCRQHKPKKTCEEKGCKWNGTEIDGKCEADESKGTTQTNTAGTQDGTAGANAEGKKFSEKTKQEDCKDD</sequence>
<keyword evidence="3" id="KW-1003">Cell membrane</keyword>
<feature type="compositionally biased region" description="Basic and acidic residues" evidence="9">
    <location>
        <begin position="466"/>
        <end position="482"/>
    </location>
</feature>
<feature type="chain" id="PRO_5012565786" evidence="10">
    <location>
        <begin position="24"/>
        <end position="482"/>
    </location>
</feature>
<evidence type="ECO:0000313" key="13">
    <source>
        <dbReference type="EMBL" id="APD74868.1"/>
    </source>
</evidence>
<dbReference type="VEuPathDB" id="TriTrypDB:Tb427_000066100"/>
<organism evidence="13">
    <name type="scientific">Trypanosoma brucei</name>
    <dbReference type="NCBI Taxonomy" id="5691"/>
    <lineage>
        <taxon>Eukaryota</taxon>
        <taxon>Discoba</taxon>
        <taxon>Euglenozoa</taxon>
        <taxon>Kinetoplastea</taxon>
        <taxon>Metakinetoplastina</taxon>
        <taxon>Trypanosomatida</taxon>
        <taxon>Trypanosomatidae</taxon>
        <taxon>Trypanosoma</taxon>
    </lineage>
</organism>
<feature type="signal peptide" evidence="10">
    <location>
        <begin position="1"/>
        <end position="23"/>
    </location>
</feature>
<keyword evidence="5 10" id="KW-0732">Signal</keyword>
<feature type="region of interest" description="Disordered" evidence="9">
    <location>
        <begin position="395"/>
        <end position="482"/>
    </location>
</feature>
<keyword evidence="6" id="KW-0472">Membrane</keyword>
<keyword evidence="7" id="KW-0325">Glycoprotein</keyword>
<reference evidence="13" key="1">
    <citation type="submission" date="2016-08" db="EMBL/GenBank/DDBJ databases">
        <title>VSG repertoire of Trypanosoma brucei EATRO 1125.</title>
        <authorList>
            <person name="Cross G.A."/>
        </authorList>
    </citation>
    <scope>NUCLEOTIDE SEQUENCE</scope>
    <source>
        <strain evidence="13">EATRO 1125</strain>
    </source>
</reference>
<protein>
    <submittedName>
        <fullName evidence="13">Variant surface glycoprotein 1125.4348</fullName>
    </submittedName>
</protein>
<dbReference type="GO" id="GO:0098552">
    <property type="term" value="C:side of membrane"/>
    <property type="evidence" value="ECO:0007669"/>
    <property type="project" value="UniProtKB-KW"/>
</dbReference>
<feature type="domain" description="Trypanosome variant surface glycoprotein B-type N-terminal" evidence="12">
    <location>
        <begin position="25"/>
        <end position="375"/>
    </location>
</feature>
<comment type="function">
    <text evidence="1">VSG forms a coat on the surface of the parasite. The trypanosome evades the immune response of the host by expressing a series of antigenically distinct VSGs from an estimated 1000 VSG genes.</text>
</comment>
<feature type="domain" description="Trypanosome variant surface glycoprotein C-terminal" evidence="11">
    <location>
        <begin position="415"/>
        <end position="482"/>
    </location>
</feature>
<keyword evidence="4" id="KW-0336">GPI-anchor</keyword>